<dbReference type="InterPro" id="IPR012337">
    <property type="entry name" value="RNaseH-like_sf"/>
</dbReference>
<dbReference type="InterPro" id="IPR002156">
    <property type="entry name" value="RNaseH_domain"/>
</dbReference>
<feature type="domain" description="RNase H type-1" evidence="1">
    <location>
        <begin position="44"/>
        <end position="110"/>
    </location>
</feature>
<protein>
    <recommendedName>
        <fullName evidence="1">RNase H type-1 domain-containing protein</fullName>
    </recommendedName>
</protein>
<dbReference type="Gene3D" id="3.30.420.10">
    <property type="entry name" value="Ribonuclease H-like superfamily/Ribonuclease H"/>
    <property type="match status" value="1"/>
</dbReference>
<evidence type="ECO:0000259" key="1">
    <source>
        <dbReference type="Pfam" id="PF13456"/>
    </source>
</evidence>
<comment type="caution">
    <text evidence="2">The sequence shown here is derived from an EMBL/GenBank/DDBJ whole genome shotgun (WGS) entry which is preliminary data.</text>
</comment>
<reference evidence="2 3" key="1">
    <citation type="journal article" date="2024" name="G3 (Bethesda)">
        <title>Genome assembly of Hibiscus sabdariffa L. provides insights into metabolisms of medicinal natural products.</title>
        <authorList>
            <person name="Kim T."/>
        </authorList>
    </citation>
    <scope>NUCLEOTIDE SEQUENCE [LARGE SCALE GENOMIC DNA]</scope>
    <source>
        <strain evidence="2">TK-2024</strain>
        <tissue evidence="2">Old leaves</tissue>
    </source>
</reference>
<dbReference type="SUPFAM" id="SSF53098">
    <property type="entry name" value="Ribonuclease H-like"/>
    <property type="match status" value="1"/>
</dbReference>
<dbReference type="InterPro" id="IPR044730">
    <property type="entry name" value="RNase_H-like_dom_plant"/>
</dbReference>
<dbReference type="Pfam" id="PF13456">
    <property type="entry name" value="RVT_3"/>
    <property type="match status" value="1"/>
</dbReference>
<evidence type="ECO:0000313" key="2">
    <source>
        <dbReference type="EMBL" id="KAK8478610.1"/>
    </source>
</evidence>
<dbReference type="Proteomes" id="UP001472677">
    <property type="component" value="Unassembled WGS sequence"/>
</dbReference>
<sequence length="137" mass="15101">MIRMLVNGVVGLLFSVGYYGREDALDFSSQIRLSTRTSLLAVTDAVVCPTEGQAAIGGVIRDTHGRWIQGFSRYIGRCSVLVMEIWAVHDMLACAWRENIHQVILETDCLETCGFGMDNVEKWNDARTVNNFGGGGV</sequence>
<dbReference type="PANTHER" id="PTHR47723">
    <property type="entry name" value="OS05G0353850 PROTEIN"/>
    <property type="match status" value="1"/>
</dbReference>
<organism evidence="2 3">
    <name type="scientific">Hibiscus sabdariffa</name>
    <name type="common">roselle</name>
    <dbReference type="NCBI Taxonomy" id="183260"/>
    <lineage>
        <taxon>Eukaryota</taxon>
        <taxon>Viridiplantae</taxon>
        <taxon>Streptophyta</taxon>
        <taxon>Embryophyta</taxon>
        <taxon>Tracheophyta</taxon>
        <taxon>Spermatophyta</taxon>
        <taxon>Magnoliopsida</taxon>
        <taxon>eudicotyledons</taxon>
        <taxon>Gunneridae</taxon>
        <taxon>Pentapetalae</taxon>
        <taxon>rosids</taxon>
        <taxon>malvids</taxon>
        <taxon>Malvales</taxon>
        <taxon>Malvaceae</taxon>
        <taxon>Malvoideae</taxon>
        <taxon>Hibiscus</taxon>
    </lineage>
</organism>
<evidence type="ECO:0000313" key="3">
    <source>
        <dbReference type="Proteomes" id="UP001472677"/>
    </source>
</evidence>
<dbReference type="InterPro" id="IPR036397">
    <property type="entry name" value="RNaseH_sf"/>
</dbReference>
<dbReference type="PANTHER" id="PTHR47723:SF19">
    <property type="entry name" value="POLYNUCLEOTIDYL TRANSFERASE, RIBONUCLEASE H-LIKE SUPERFAMILY PROTEIN"/>
    <property type="match status" value="1"/>
</dbReference>
<proteinExistence type="predicted"/>
<dbReference type="CDD" id="cd06222">
    <property type="entry name" value="RNase_H_like"/>
    <property type="match status" value="1"/>
</dbReference>
<keyword evidence="3" id="KW-1185">Reference proteome</keyword>
<accession>A0ABR1ZDZ6</accession>
<name>A0ABR1ZDZ6_9ROSI</name>
<dbReference type="EMBL" id="JBBPBM010002462">
    <property type="protein sequence ID" value="KAK8478610.1"/>
    <property type="molecule type" value="Genomic_DNA"/>
</dbReference>
<dbReference type="InterPro" id="IPR053151">
    <property type="entry name" value="RNase_H-like"/>
</dbReference>
<gene>
    <name evidence="2" type="ORF">V6N12_018653</name>
</gene>